<reference evidence="3" key="1">
    <citation type="submission" date="2016-04" db="EMBL/GenBank/DDBJ databases">
        <authorList>
            <person name="Chen L."/>
            <person name="Zhuang W."/>
            <person name="Wang G."/>
        </authorList>
    </citation>
    <scope>NUCLEOTIDE SEQUENCE [LARGE SCALE GENOMIC DNA]</scope>
    <source>
        <strain evidence="3">17621</strain>
    </source>
</reference>
<evidence type="ECO:0000313" key="3">
    <source>
        <dbReference type="Proteomes" id="UP000192610"/>
    </source>
</evidence>
<evidence type="ECO:0000256" key="1">
    <source>
        <dbReference type="SAM" id="Phobius"/>
    </source>
</evidence>
<evidence type="ECO:0000313" key="2">
    <source>
        <dbReference type="EMBL" id="OQP46919.1"/>
    </source>
</evidence>
<keyword evidence="1" id="KW-0812">Transmembrane</keyword>
<feature type="transmembrane region" description="Helical" evidence="1">
    <location>
        <begin position="30"/>
        <end position="47"/>
    </location>
</feature>
<sequence>MKLFYLLLELACIVITSVTSAVLYLKGEVNLSSLLIFTSLVSLTLWVKSNGLLQDKKITNDASPQEAH</sequence>
<gene>
    <name evidence="2" type="ORF">A4H97_05210</name>
</gene>
<dbReference type="EMBL" id="LVXG01000023">
    <property type="protein sequence ID" value="OQP46919.1"/>
    <property type="molecule type" value="Genomic_DNA"/>
</dbReference>
<comment type="caution">
    <text evidence="2">The sequence shown here is derived from an EMBL/GenBank/DDBJ whole genome shotgun (WGS) entry which is preliminary data.</text>
</comment>
<accession>A0A1V9ELA5</accession>
<keyword evidence="3" id="KW-1185">Reference proteome</keyword>
<proteinExistence type="predicted"/>
<dbReference type="Proteomes" id="UP000192610">
    <property type="component" value="Unassembled WGS sequence"/>
</dbReference>
<keyword evidence="1" id="KW-0472">Membrane</keyword>
<keyword evidence="1" id="KW-1133">Transmembrane helix</keyword>
<name>A0A1V9ELA5_9BACT</name>
<dbReference type="AlphaFoldDB" id="A0A1V9ELA5"/>
<protein>
    <submittedName>
        <fullName evidence="2">Uncharacterized protein</fullName>
    </submittedName>
</protein>
<organism evidence="2 3">
    <name type="scientific">Niastella yeongjuensis</name>
    <dbReference type="NCBI Taxonomy" id="354355"/>
    <lineage>
        <taxon>Bacteria</taxon>
        <taxon>Pseudomonadati</taxon>
        <taxon>Bacteroidota</taxon>
        <taxon>Chitinophagia</taxon>
        <taxon>Chitinophagales</taxon>
        <taxon>Chitinophagaceae</taxon>
        <taxon>Niastella</taxon>
    </lineage>
</organism>